<protein>
    <submittedName>
        <fullName evidence="4">Uncharacterized protein LOC109485767</fullName>
    </submittedName>
</protein>
<evidence type="ECO:0000313" key="3">
    <source>
        <dbReference type="Proteomes" id="UP000515135"/>
    </source>
</evidence>
<keyword evidence="1" id="KW-0106">Calcium</keyword>
<feature type="domain" description="EF-hand" evidence="2">
    <location>
        <begin position="24"/>
        <end position="36"/>
    </location>
</feature>
<dbReference type="KEGG" id="bbel:109485767"/>
<evidence type="ECO:0000259" key="2">
    <source>
        <dbReference type="Pfam" id="PF13202"/>
    </source>
</evidence>
<organism evidence="3 4">
    <name type="scientific">Branchiostoma belcheri</name>
    <name type="common">Amphioxus</name>
    <dbReference type="NCBI Taxonomy" id="7741"/>
    <lineage>
        <taxon>Eukaryota</taxon>
        <taxon>Metazoa</taxon>
        <taxon>Chordata</taxon>
        <taxon>Cephalochordata</taxon>
        <taxon>Leptocardii</taxon>
        <taxon>Amphioxiformes</taxon>
        <taxon>Branchiostomatidae</taxon>
        <taxon>Branchiostoma</taxon>
    </lineage>
</organism>
<sequence length="248" mass="27379">MTPFLLLFVALATASPLKRQTSGLDANGDGLISKDEVFGAMSLHEALVALDRDGDGFIYLPQIIELWGVGDKFYELNTDGDDHLTFREIENGMSLSDFYDQFDFNADGSLDAAEAYQLIYIYDVISNPSFNNPLDSNGDGRLSSLEVQSHMTYDEVLTALDTDGDQLLSATELNILLGSETTDFLDDQDENGDGFVSFGEAHGHRMNLDRLFDRLDQNDSNYLEDPEGAGFYIVWDRILQAGTGPITG</sequence>
<dbReference type="GO" id="GO:0005509">
    <property type="term" value="F:calcium ion binding"/>
    <property type="evidence" value="ECO:0007669"/>
    <property type="project" value="InterPro"/>
</dbReference>
<dbReference type="Proteomes" id="UP000515135">
    <property type="component" value="Unplaced"/>
</dbReference>
<keyword evidence="3" id="KW-1185">Reference proteome</keyword>
<dbReference type="PROSITE" id="PS00018">
    <property type="entry name" value="EF_HAND_1"/>
    <property type="match status" value="2"/>
</dbReference>
<dbReference type="RefSeq" id="XP_019645010.1">
    <property type="nucleotide sequence ID" value="XM_019789451.1"/>
</dbReference>
<dbReference type="Gene3D" id="1.10.238.10">
    <property type="entry name" value="EF-hand"/>
    <property type="match status" value="3"/>
</dbReference>
<reference evidence="4" key="1">
    <citation type="submission" date="2025-08" db="UniProtKB">
        <authorList>
            <consortium name="RefSeq"/>
        </authorList>
    </citation>
    <scope>IDENTIFICATION</scope>
    <source>
        <tissue evidence="4">Gonad</tissue>
    </source>
</reference>
<dbReference type="InterPro" id="IPR011992">
    <property type="entry name" value="EF-hand-dom_pair"/>
</dbReference>
<dbReference type="SUPFAM" id="SSF47473">
    <property type="entry name" value="EF-hand"/>
    <property type="match status" value="2"/>
</dbReference>
<dbReference type="AlphaFoldDB" id="A0A6P4ZUY6"/>
<dbReference type="InterPro" id="IPR002048">
    <property type="entry name" value="EF_hand_dom"/>
</dbReference>
<proteinExistence type="predicted"/>
<name>A0A6P4ZUY6_BRABE</name>
<evidence type="ECO:0000256" key="1">
    <source>
        <dbReference type="ARBA" id="ARBA00022837"/>
    </source>
</evidence>
<accession>A0A6P4ZUY6</accession>
<evidence type="ECO:0000313" key="4">
    <source>
        <dbReference type="RefSeq" id="XP_019645010.1"/>
    </source>
</evidence>
<dbReference type="InterPro" id="IPR018247">
    <property type="entry name" value="EF_Hand_1_Ca_BS"/>
</dbReference>
<dbReference type="OrthoDB" id="9990028at2759"/>
<dbReference type="Pfam" id="PF13202">
    <property type="entry name" value="EF-hand_5"/>
    <property type="match status" value="1"/>
</dbReference>
<dbReference type="GeneID" id="109485767"/>
<gene>
    <name evidence="4" type="primary">LOC109485767</name>
</gene>